<keyword evidence="2" id="KW-0963">Cytoplasm</keyword>
<keyword evidence="4" id="KW-0819">tRNA processing</keyword>
<dbReference type="EMBL" id="PFWZ01000139">
    <property type="protein sequence ID" value="PJA39868.1"/>
    <property type="molecule type" value="Genomic_DNA"/>
</dbReference>
<comment type="catalytic activity">
    <reaction evidence="8">
        <text>L-threonylcarbamoyladenylate + adenosine(37) in tRNA = N(6)-L-threonylcarbamoyladenosine(37) in tRNA + AMP + H(+)</text>
        <dbReference type="Rhea" id="RHEA:37059"/>
        <dbReference type="Rhea" id="RHEA-COMP:10162"/>
        <dbReference type="Rhea" id="RHEA-COMP:10163"/>
        <dbReference type="ChEBI" id="CHEBI:15378"/>
        <dbReference type="ChEBI" id="CHEBI:73682"/>
        <dbReference type="ChEBI" id="CHEBI:74411"/>
        <dbReference type="ChEBI" id="CHEBI:74418"/>
        <dbReference type="ChEBI" id="CHEBI:456215"/>
        <dbReference type="EC" id="2.3.1.234"/>
    </reaction>
</comment>
<proteinExistence type="predicted"/>
<evidence type="ECO:0000256" key="2">
    <source>
        <dbReference type="ARBA" id="ARBA00022490"/>
    </source>
</evidence>
<dbReference type="InterPro" id="IPR043129">
    <property type="entry name" value="ATPase_NBD"/>
</dbReference>
<dbReference type="PANTHER" id="PTHR11735:SF6">
    <property type="entry name" value="TRNA N6-ADENOSINE THREONYLCARBAMOYLTRANSFERASE, MITOCHONDRIAL"/>
    <property type="match status" value="1"/>
</dbReference>
<gene>
    <name evidence="10" type="ORF">CO179_04165</name>
</gene>
<evidence type="ECO:0000256" key="4">
    <source>
        <dbReference type="ARBA" id="ARBA00022694"/>
    </source>
</evidence>
<keyword evidence="7" id="KW-0012">Acyltransferase</keyword>
<evidence type="ECO:0000256" key="7">
    <source>
        <dbReference type="ARBA" id="ARBA00023315"/>
    </source>
</evidence>
<evidence type="ECO:0000256" key="8">
    <source>
        <dbReference type="ARBA" id="ARBA00048117"/>
    </source>
</evidence>
<dbReference type="GO" id="GO:0008033">
    <property type="term" value="P:tRNA processing"/>
    <property type="evidence" value="ECO:0007669"/>
    <property type="project" value="UniProtKB-KW"/>
</dbReference>
<keyword evidence="6" id="KW-0408">Iron</keyword>
<dbReference type="EC" id="2.3.1.234" evidence="1"/>
<dbReference type="GO" id="GO:0046872">
    <property type="term" value="F:metal ion binding"/>
    <property type="evidence" value="ECO:0007669"/>
    <property type="project" value="UniProtKB-KW"/>
</dbReference>
<dbReference type="Proteomes" id="UP000231195">
    <property type="component" value="Unassembled WGS sequence"/>
</dbReference>
<sequence length="222" mass="23979">LDESTETKPAFPFIALIASGGHTDLVLVKDHGDIKRIGSTRDDAVGEAFDKVARLLGLPYPGGPEIESIAKNGDPESIEFPRPMIDSKDFAFSFSGLKTSVLTYTKNNDNYVDNRNNIAASFQQAAFDVLVKKSLDAVSKYDAKSLLVTGGVAANQKLKSMFANNTPSNVSLHIPPLSLATDNATYIATAAYFLKDTLALDPTNNREDIIKLEPDPSLEVTN</sequence>
<dbReference type="PRINTS" id="PR00789">
    <property type="entry name" value="OSIALOPTASE"/>
</dbReference>
<evidence type="ECO:0000256" key="1">
    <source>
        <dbReference type="ARBA" id="ARBA00012156"/>
    </source>
</evidence>
<dbReference type="PANTHER" id="PTHR11735">
    <property type="entry name" value="TRNA N6-ADENOSINE THREONYLCARBAMOYLTRANSFERASE"/>
    <property type="match status" value="1"/>
</dbReference>
<feature type="domain" description="Gcp-like" evidence="9">
    <location>
        <begin position="6"/>
        <end position="188"/>
    </location>
</feature>
<protein>
    <recommendedName>
        <fullName evidence="1">N(6)-L-threonylcarbamoyladenine synthase</fullName>
        <ecNumber evidence="1">2.3.1.234</ecNumber>
    </recommendedName>
</protein>
<dbReference type="Gene3D" id="3.30.420.40">
    <property type="match status" value="1"/>
</dbReference>
<reference evidence="11" key="1">
    <citation type="submission" date="2017-09" db="EMBL/GenBank/DDBJ databases">
        <title>Depth-based differentiation of microbial function through sediment-hosted aquifers and enrichment of novel symbionts in the deep terrestrial subsurface.</title>
        <authorList>
            <person name="Probst A.J."/>
            <person name="Ladd B."/>
            <person name="Jarett J.K."/>
            <person name="Geller-Mcgrath D.E."/>
            <person name="Sieber C.M.K."/>
            <person name="Emerson J.B."/>
            <person name="Anantharaman K."/>
            <person name="Thomas B.C."/>
            <person name="Malmstrom R."/>
            <person name="Stieglmeier M."/>
            <person name="Klingl A."/>
            <person name="Woyke T."/>
            <person name="Ryan C.M."/>
            <person name="Banfield J.F."/>
        </authorList>
    </citation>
    <scope>NUCLEOTIDE SEQUENCE [LARGE SCALE GENOMIC DNA]</scope>
</reference>
<name>A0A2M7X162_UNCKA</name>
<comment type="caution">
    <text evidence="10">The sequence shown here is derived from an EMBL/GenBank/DDBJ whole genome shotgun (WGS) entry which is preliminary data.</text>
</comment>
<dbReference type="GO" id="GO:0061711">
    <property type="term" value="F:tRNA N(6)-L-threonylcarbamoyladenine synthase activity"/>
    <property type="evidence" value="ECO:0007669"/>
    <property type="project" value="UniProtKB-EC"/>
</dbReference>
<dbReference type="SUPFAM" id="SSF53067">
    <property type="entry name" value="Actin-like ATPase domain"/>
    <property type="match status" value="1"/>
</dbReference>
<keyword evidence="5" id="KW-0479">Metal-binding</keyword>
<evidence type="ECO:0000259" key="9">
    <source>
        <dbReference type="Pfam" id="PF00814"/>
    </source>
</evidence>
<dbReference type="InterPro" id="IPR017861">
    <property type="entry name" value="KAE1/TsaD"/>
</dbReference>
<evidence type="ECO:0000256" key="3">
    <source>
        <dbReference type="ARBA" id="ARBA00022679"/>
    </source>
</evidence>
<accession>A0A2M7X162</accession>
<keyword evidence="3" id="KW-0808">Transferase</keyword>
<evidence type="ECO:0000256" key="6">
    <source>
        <dbReference type="ARBA" id="ARBA00023004"/>
    </source>
</evidence>
<feature type="non-terminal residue" evidence="10">
    <location>
        <position position="1"/>
    </location>
</feature>
<evidence type="ECO:0000313" key="11">
    <source>
        <dbReference type="Proteomes" id="UP000231195"/>
    </source>
</evidence>
<evidence type="ECO:0000256" key="5">
    <source>
        <dbReference type="ARBA" id="ARBA00022723"/>
    </source>
</evidence>
<dbReference type="Pfam" id="PF00814">
    <property type="entry name" value="TsaD"/>
    <property type="match status" value="1"/>
</dbReference>
<organism evidence="10 11">
    <name type="scientific">candidate division WWE3 bacterium CG_4_9_14_3_um_filter_39_7</name>
    <dbReference type="NCBI Taxonomy" id="1975080"/>
    <lineage>
        <taxon>Bacteria</taxon>
        <taxon>Katanobacteria</taxon>
    </lineage>
</organism>
<dbReference type="FunFam" id="3.30.420.40:FF:000040">
    <property type="entry name" value="tRNA N6-adenosine threonylcarbamoyltransferase"/>
    <property type="match status" value="1"/>
</dbReference>
<dbReference type="InterPro" id="IPR000905">
    <property type="entry name" value="Gcp-like_dom"/>
</dbReference>
<dbReference type="AlphaFoldDB" id="A0A2M7X162"/>
<evidence type="ECO:0000313" key="10">
    <source>
        <dbReference type="EMBL" id="PJA39868.1"/>
    </source>
</evidence>